<evidence type="ECO:0000256" key="1">
    <source>
        <dbReference type="SAM" id="SignalP"/>
    </source>
</evidence>
<gene>
    <name evidence="2" type="ORF">CC1G_12614</name>
</gene>
<dbReference type="HOGENOM" id="CLU_100997_3_1_1"/>
<evidence type="ECO:0008006" key="4">
    <source>
        <dbReference type="Google" id="ProtNLM"/>
    </source>
</evidence>
<dbReference type="EMBL" id="AACS02000011">
    <property type="protein sequence ID" value="EAU82227.2"/>
    <property type="molecule type" value="Genomic_DNA"/>
</dbReference>
<dbReference type="OrthoDB" id="2820488at2759"/>
<comment type="caution">
    <text evidence="2">The sequence shown here is derived from an EMBL/GenBank/DDBJ whole genome shotgun (WGS) entry which is preliminary data.</text>
</comment>
<proteinExistence type="predicted"/>
<evidence type="ECO:0000313" key="3">
    <source>
        <dbReference type="Proteomes" id="UP000001861"/>
    </source>
</evidence>
<dbReference type="GeneID" id="6016202"/>
<keyword evidence="3" id="KW-1185">Reference proteome</keyword>
<keyword evidence="1" id="KW-0732">Signal</keyword>
<dbReference type="SUPFAM" id="SSF54427">
    <property type="entry name" value="NTF2-like"/>
    <property type="match status" value="1"/>
</dbReference>
<reference evidence="2 3" key="1">
    <citation type="journal article" date="2010" name="Proc. Natl. Acad. Sci. U.S.A.">
        <title>Insights into evolution of multicellular fungi from the assembled chromosomes of the mushroom Coprinopsis cinerea (Coprinus cinereus).</title>
        <authorList>
            <person name="Stajich J.E."/>
            <person name="Wilke S.K."/>
            <person name="Ahren D."/>
            <person name="Au C.H."/>
            <person name="Birren B.W."/>
            <person name="Borodovsky M."/>
            <person name="Burns C."/>
            <person name="Canback B."/>
            <person name="Casselton L.A."/>
            <person name="Cheng C.K."/>
            <person name="Deng J."/>
            <person name="Dietrich F.S."/>
            <person name="Fargo D.C."/>
            <person name="Farman M.L."/>
            <person name="Gathman A.C."/>
            <person name="Goldberg J."/>
            <person name="Guigo R."/>
            <person name="Hoegger P.J."/>
            <person name="Hooker J.B."/>
            <person name="Huggins A."/>
            <person name="James T.Y."/>
            <person name="Kamada T."/>
            <person name="Kilaru S."/>
            <person name="Kodira C."/>
            <person name="Kues U."/>
            <person name="Kupfer D."/>
            <person name="Kwan H.S."/>
            <person name="Lomsadze A."/>
            <person name="Li W."/>
            <person name="Lilly W.W."/>
            <person name="Ma L.J."/>
            <person name="Mackey A.J."/>
            <person name="Manning G."/>
            <person name="Martin F."/>
            <person name="Muraguchi H."/>
            <person name="Natvig D.O."/>
            <person name="Palmerini H."/>
            <person name="Ramesh M.A."/>
            <person name="Rehmeyer C.J."/>
            <person name="Roe B.A."/>
            <person name="Shenoy N."/>
            <person name="Stanke M."/>
            <person name="Ter-Hovhannisyan V."/>
            <person name="Tunlid A."/>
            <person name="Velagapudi R."/>
            <person name="Vision T.J."/>
            <person name="Zeng Q."/>
            <person name="Zolan M.E."/>
            <person name="Pukkila P.J."/>
        </authorList>
    </citation>
    <scope>NUCLEOTIDE SEQUENCE [LARGE SCALE GENOMIC DNA]</scope>
    <source>
        <strain evidence="3">Okayama-7 / 130 / ATCC MYA-4618 / FGSC 9003</strain>
    </source>
</reference>
<organism evidence="2 3">
    <name type="scientific">Coprinopsis cinerea (strain Okayama-7 / 130 / ATCC MYA-4618 / FGSC 9003)</name>
    <name type="common">Inky cap fungus</name>
    <name type="synonym">Hormographiella aspergillata</name>
    <dbReference type="NCBI Taxonomy" id="240176"/>
    <lineage>
        <taxon>Eukaryota</taxon>
        <taxon>Fungi</taxon>
        <taxon>Dikarya</taxon>
        <taxon>Basidiomycota</taxon>
        <taxon>Agaricomycotina</taxon>
        <taxon>Agaricomycetes</taxon>
        <taxon>Agaricomycetidae</taxon>
        <taxon>Agaricales</taxon>
        <taxon>Agaricineae</taxon>
        <taxon>Psathyrellaceae</taxon>
        <taxon>Coprinopsis</taxon>
    </lineage>
</organism>
<feature type="signal peptide" evidence="1">
    <location>
        <begin position="1"/>
        <end position="18"/>
    </location>
</feature>
<accession>A8P8J8</accession>
<dbReference type="InParanoid" id="A8P8J8"/>
<dbReference type="VEuPathDB" id="FungiDB:CC1G_12614"/>
<dbReference type="AlphaFoldDB" id="A8P8J8"/>
<feature type="chain" id="PRO_5002727705" description="SnoaL-like domain-containing protein" evidence="1">
    <location>
        <begin position="19"/>
        <end position="180"/>
    </location>
</feature>
<protein>
    <recommendedName>
        <fullName evidence="4">SnoaL-like domain-containing protein</fullName>
    </recommendedName>
</protein>
<dbReference type="RefSeq" id="XP_001839586.2">
    <property type="nucleotide sequence ID" value="XM_001839534.2"/>
</dbReference>
<dbReference type="Gene3D" id="3.10.450.50">
    <property type="match status" value="1"/>
</dbReference>
<dbReference type="InterPro" id="IPR032710">
    <property type="entry name" value="NTF2-like_dom_sf"/>
</dbReference>
<name>A8P8J8_COPC7</name>
<dbReference type="Proteomes" id="UP000001861">
    <property type="component" value="Unassembled WGS sequence"/>
</dbReference>
<evidence type="ECO:0000313" key="2">
    <source>
        <dbReference type="EMBL" id="EAU82227.2"/>
    </source>
</evidence>
<dbReference type="KEGG" id="cci:CC1G_12614"/>
<sequence length="180" mass="20502">MRLFTSLVTLLTLYVSLAVSTPLLAPRKACDPNARGPLLRLRQEAAIKDFAEIFLIEKNPQKVFDKYIPGEYIQHNPDALSGRQPAIDFLKDLWSTPGIRFANISAWAGEGFGMMHYRMTAPDFDYAVMDRWANSTETCSSSEALTVMVLRLRFKGTCFNEHWDVLQRIYGNETNPIAFF</sequence>
<dbReference type="OMA" id="HIFYTEK"/>